<sequence>MRFAGSDASSRSFASPHGDDDRHASRPGRHVNQSREEGSGVSEGASHKRQPSRALETMHVASARRHNYGIRDSRGSDVVFLRTCESQTRQGPSVKTDKKKEFANASVSELQKTEDVATREGVSAPSRGVASSSAVVYKKEDCLGADKVFRLSDNAGKDGRSSRISRLSGKASLTVCDRWSAMDSAIAEGEVPALPKMTNLNAKSQEMSEVRMTAASFPREVLSRTDSAHLLIRHSPPLRSTFTLSLRCWVLCPLVVILLVVAAVTMALSFLTSKSSSESVFLSLHDVVLASIEESVGDLTLTKMTRMAVSTGSMYFSKNTFPNLRADILMPLEGGMMSRLCAVLRDMDPAKMVSSLGAVSLTRQQAAVCFNSRSRPGDFVGTVSHNGVIRGFYYVDPVTLEYKTPLEPLGTIDPPMSIDGFTKSQRFEKVVEIWKAAVEKGEPMLSEQYWVTPRNPPNYVVFVYPFFEVYEDGSTGVGYIYSTMFTDDIASIQWYSPAESGIRVMLVDPDVRAEQLLVVANSWGQPLANVTNAWLATVRGDPVKFMHVEDVEDPIMREALKHVDLCAAIRSGSDQNASFPYGGFDGRITVKRIDVQGGVKFLLVFVTSRSYYLGPVIWYRNVAIVAGIVVLLLVTVACVAFVEYCLVIPLRATRAELKLALSGAPVSARSLRRAVLREVRELEDVCTTLRCRLDKVRLYMPDRFNARVAAAGYGSPLRSECGIDTASLDGSNSGELKRVTCSVAYVYYTPRTVRNPTDAVVELIMRAVVKIATDCGGCFEVQRPDYCVISFGLQLRGKEFAAEALEAVEFARRLREELTACAELDGLYRVIVESGVFLSGVISGGGRSHFVLLCRNLHYRLGGFLPHTGVVAAVTEETALLVRGRCRLLPFETVYLEDEATTCVKLHEVICGAAGTAVWQNYEHCYSEAYDMMERSEYGSALRWWEKARAVEQGALAEESPLCRSSQAARLEKECVMRMSRGDNAPFARRPRLANGENDGVLHSDVVSSVTSEETVSQKTTSATSSFRFGPLVTAPESDVVGLEVAAGCLPHRFRDRLGNVWKRALNPIEDPSTENAPVYMAISATGTLAVLKVYQLTDAAARLTRAEVDAALEELMGLRVNDSLVQYLSYCYVPPHRVVLVMQYVPGGTLREMKSRYGRKLPLTAVRRNVASMLRGLAHLHGRGVIHGRLCPENVMVGVEGRWRLKGMLLGAAPLIMHQETYYVSPEVAAGGAKTAANDVYALGLLLLAMLTDSHPWQWSANAALDRSRKELDSLLADSTAFREALRNGLLTPVPTPADTDETLRTVLEACLRTAPGDRPTALRLQEVRCDRSL</sequence>
<feature type="domain" description="Protein kinase" evidence="3">
    <location>
        <begin position="1018"/>
        <end position="1335"/>
    </location>
</feature>
<protein>
    <recommendedName>
        <fullName evidence="3">Protein kinase domain-containing protein</fullName>
    </recommendedName>
</protein>
<dbReference type="Proteomes" id="UP000246121">
    <property type="component" value="Unassembled WGS sequence"/>
</dbReference>
<feature type="region of interest" description="Disordered" evidence="1">
    <location>
        <begin position="1"/>
        <end position="54"/>
    </location>
</feature>
<dbReference type="VEuPathDB" id="TriTrypDB:C3747_31g184"/>
<gene>
    <name evidence="4" type="ORF">C4B63_31g91</name>
</gene>
<name>A0A2V2VAU7_TRYCR</name>
<dbReference type="PROSITE" id="PS50011">
    <property type="entry name" value="PROTEIN_KINASE_DOM"/>
    <property type="match status" value="1"/>
</dbReference>
<reference evidence="4 5" key="1">
    <citation type="journal article" date="2018" name="Microb. Genom.">
        <title>Expanding an expanded genome: long-read sequencing of Trypanosoma cruzi.</title>
        <authorList>
            <person name="Berna L."/>
            <person name="Rodriguez M."/>
            <person name="Chiribao M.L."/>
            <person name="Parodi-Talice A."/>
            <person name="Pita S."/>
            <person name="Rijo G."/>
            <person name="Alvarez-Valin F."/>
            <person name="Robello C."/>
        </authorList>
    </citation>
    <scope>NUCLEOTIDE SEQUENCE [LARGE SCALE GENOMIC DNA]</scope>
    <source>
        <strain evidence="4 5">Dm28c</strain>
    </source>
</reference>
<dbReference type="EMBL" id="PRFA01000031">
    <property type="protein sequence ID" value="PWU93479.1"/>
    <property type="molecule type" value="Genomic_DNA"/>
</dbReference>
<evidence type="ECO:0000313" key="4">
    <source>
        <dbReference type="EMBL" id="PWU93479.1"/>
    </source>
</evidence>
<dbReference type="VEuPathDB" id="TriTrypDB:TcCL_NonESM07293"/>
<feature type="transmembrane region" description="Helical" evidence="2">
    <location>
        <begin position="244"/>
        <end position="271"/>
    </location>
</feature>
<dbReference type="VEuPathDB" id="TriTrypDB:TCSYLVIO_010553"/>
<comment type="caution">
    <text evidence="4">The sequence shown here is derived from an EMBL/GenBank/DDBJ whole genome shotgun (WGS) entry which is preliminary data.</text>
</comment>
<keyword evidence="2" id="KW-0812">Transmembrane</keyword>
<keyword evidence="2" id="KW-1133">Transmembrane helix</keyword>
<dbReference type="VEuPathDB" id="TriTrypDB:TcBrA4_0113660"/>
<dbReference type="VEuPathDB" id="TriTrypDB:TcYC6_0065930"/>
<dbReference type="GO" id="GO:0007165">
    <property type="term" value="P:signal transduction"/>
    <property type="evidence" value="ECO:0007669"/>
    <property type="project" value="TreeGrafter"/>
</dbReference>
<dbReference type="CDD" id="cd14012">
    <property type="entry name" value="PK_eIF2AK_GCN2_rpt1"/>
    <property type="match status" value="1"/>
</dbReference>
<dbReference type="GO" id="GO:0004672">
    <property type="term" value="F:protein kinase activity"/>
    <property type="evidence" value="ECO:0007669"/>
    <property type="project" value="InterPro"/>
</dbReference>
<accession>A0A2V2VAU7</accession>
<evidence type="ECO:0000256" key="1">
    <source>
        <dbReference type="SAM" id="MobiDB-lite"/>
    </source>
</evidence>
<dbReference type="VEuPathDB" id="TriTrypDB:TcG_05734"/>
<dbReference type="Gene3D" id="1.10.510.10">
    <property type="entry name" value="Transferase(Phosphotransferase) domain 1"/>
    <property type="match status" value="1"/>
</dbReference>
<feature type="transmembrane region" description="Helical" evidence="2">
    <location>
        <begin position="618"/>
        <end position="642"/>
    </location>
</feature>
<dbReference type="VEuPathDB" id="TriTrypDB:TcCLB.509773.9"/>
<dbReference type="InterPro" id="IPR000719">
    <property type="entry name" value="Prot_kinase_dom"/>
</dbReference>
<organism evidence="4 5">
    <name type="scientific">Trypanosoma cruzi</name>
    <dbReference type="NCBI Taxonomy" id="5693"/>
    <lineage>
        <taxon>Eukaryota</taxon>
        <taxon>Discoba</taxon>
        <taxon>Euglenozoa</taxon>
        <taxon>Kinetoplastea</taxon>
        <taxon>Metakinetoplastina</taxon>
        <taxon>Trypanosomatida</taxon>
        <taxon>Trypanosomatidae</taxon>
        <taxon>Trypanosoma</taxon>
        <taxon>Schizotrypanum</taxon>
    </lineage>
</organism>
<dbReference type="VEuPathDB" id="TriTrypDB:Tc_MARK_7033"/>
<dbReference type="PANTHER" id="PTHR48011:SF84">
    <property type="entry name" value="KINASE, PUTATIVE-RELATED"/>
    <property type="match status" value="1"/>
</dbReference>
<dbReference type="VEuPathDB" id="TriTrypDB:TCDM_04328"/>
<dbReference type="VEuPathDB" id="TriTrypDB:ECC02_000789"/>
<dbReference type="VEuPathDB" id="TriTrypDB:Tc_MARK_8930"/>
<dbReference type="VEuPathDB" id="TriTrypDB:TcCLB.507809.170"/>
<evidence type="ECO:0000313" key="5">
    <source>
        <dbReference type="Proteomes" id="UP000246121"/>
    </source>
</evidence>
<dbReference type="GO" id="GO:0005524">
    <property type="term" value="F:ATP binding"/>
    <property type="evidence" value="ECO:0007669"/>
    <property type="project" value="InterPro"/>
</dbReference>
<dbReference type="PANTHER" id="PTHR48011">
    <property type="entry name" value="CCR4-NOT TRANSCRIPTIONAL COMPLEX SUBUNIT CAF120-RELATED"/>
    <property type="match status" value="1"/>
</dbReference>
<dbReference type="SUPFAM" id="SSF56112">
    <property type="entry name" value="Protein kinase-like (PK-like)"/>
    <property type="match status" value="1"/>
</dbReference>
<evidence type="ECO:0000259" key="3">
    <source>
        <dbReference type="PROSITE" id="PS50011"/>
    </source>
</evidence>
<dbReference type="VEuPathDB" id="TriTrypDB:TcCLB.511657.20"/>
<dbReference type="Pfam" id="PF00069">
    <property type="entry name" value="Pkinase"/>
    <property type="match status" value="1"/>
</dbReference>
<dbReference type="SMART" id="SM00220">
    <property type="entry name" value="S_TKc"/>
    <property type="match status" value="1"/>
</dbReference>
<dbReference type="VEuPathDB" id="TriTrypDB:C4B63_31g91"/>
<proteinExistence type="predicted"/>
<feature type="region of interest" description="Disordered" evidence="1">
    <location>
        <begin position="86"/>
        <end position="121"/>
    </location>
</feature>
<evidence type="ECO:0000256" key="2">
    <source>
        <dbReference type="SAM" id="Phobius"/>
    </source>
</evidence>
<keyword evidence="2" id="KW-0472">Membrane</keyword>
<dbReference type="VEuPathDB" id="TriTrypDB:BCY84_10629"/>
<dbReference type="InterPro" id="IPR011009">
    <property type="entry name" value="Kinase-like_dom_sf"/>
</dbReference>
<dbReference type="InterPro" id="IPR052751">
    <property type="entry name" value="Plant_MAPKKK"/>
</dbReference>